<evidence type="ECO:0000313" key="3">
    <source>
        <dbReference type="Proteomes" id="UP001601303"/>
    </source>
</evidence>
<dbReference type="SUPFAM" id="SSF54909">
    <property type="entry name" value="Dimeric alpha+beta barrel"/>
    <property type="match status" value="1"/>
</dbReference>
<protein>
    <submittedName>
        <fullName evidence="2">Quinol monooxygenase</fullName>
        <ecNumber evidence="2">1.-.-.-</ecNumber>
    </submittedName>
</protein>
<keyword evidence="2" id="KW-0503">Monooxygenase</keyword>
<dbReference type="InterPro" id="IPR050744">
    <property type="entry name" value="AI-2_Isomerase_LsrG"/>
</dbReference>
<proteinExistence type="predicted"/>
<organism evidence="2 3">
    <name type="scientific">Streptomyces hokutonensis</name>
    <dbReference type="NCBI Taxonomy" id="1306990"/>
    <lineage>
        <taxon>Bacteria</taxon>
        <taxon>Bacillati</taxon>
        <taxon>Actinomycetota</taxon>
        <taxon>Actinomycetes</taxon>
        <taxon>Kitasatosporales</taxon>
        <taxon>Streptomycetaceae</taxon>
        <taxon>Streptomyces</taxon>
    </lineage>
</organism>
<sequence length="107" mass="12098">MTTKSNHYVTVLWEARAKPGKETAMKAFMTAAVTASRHDAGNIDYEAHQVEGEPGTFVIFERWESREALEGHLNAPRMQDLVPRLLDLMDGGIEDGIRFLQPFRPAR</sequence>
<evidence type="ECO:0000313" key="2">
    <source>
        <dbReference type="EMBL" id="MFE9598385.1"/>
    </source>
</evidence>
<dbReference type="Gene3D" id="3.30.70.100">
    <property type="match status" value="1"/>
</dbReference>
<gene>
    <name evidence="2" type="ORF">ACFYNQ_07350</name>
</gene>
<reference evidence="2 3" key="1">
    <citation type="submission" date="2024-10" db="EMBL/GenBank/DDBJ databases">
        <title>The Natural Products Discovery Center: Release of the First 8490 Sequenced Strains for Exploring Actinobacteria Biosynthetic Diversity.</title>
        <authorList>
            <person name="Kalkreuter E."/>
            <person name="Kautsar S.A."/>
            <person name="Yang D."/>
            <person name="Bader C.D."/>
            <person name="Teijaro C.N."/>
            <person name="Fluegel L."/>
            <person name="Davis C.M."/>
            <person name="Simpson J.R."/>
            <person name="Lauterbach L."/>
            <person name="Steele A.D."/>
            <person name="Gui C."/>
            <person name="Meng S."/>
            <person name="Li G."/>
            <person name="Viehrig K."/>
            <person name="Ye F."/>
            <person name="Su P."/>
            <person name="Kiefer A.F."/>
            <person name="Nichols A."/>
            <person name="Cepeda A.J."/>
            <person name="Yan W."/>
            <person name="Fan B."/>
            <person name="Jiang Y."/>
            <person name="Adhikari A."/>
            <person name="Zheng C.-J."/>
            <person name="Schuster L."/>
            <person name="Cowan T.M."/>
            <person name="Smanski M.J."/>
            <person name="Chevrette M.G."/>
            <person name="De Carvalho L.P.S."/>
            <person name="Shen B."/>
        </authorList>
    </citation>
    <scope>NUCLEOTIDE SEQUENCE [LARGE SCALE GENOMIC DNA]</scope>
    <source>
        <strain evidence="2 3">NPDC006488</strain>
    </source>
</reference>
<dbReference type="Pfam" id="PF03992">
    <property type="entry name" value="ABM"/>
    <property type="match status" value="1"/>
</dbReference>
<dbReference type="GO" id="GO:0004497">
    <property type="term" value="F:monooxygenase activity"/>
    <property type="evidence" value="ECO:0007669"/>
    <property type="project" value="UniProtKB-KW"/>
</dbReference>
<dbReference type="EMBL" id="JBIAHM010000002">
    <property type="protein sequence ID" value="MFE9598385.1"/>
    <property type="molecule type" value="Genomic_DNA"/>
</dbReference>
<dbReference type="PROSITE" id="PS51725">
    <property type="entry name" value="ABM"/>
    <property type="match status" value="1"/>
</dbReference>
<dbReference type="InterPro" id="IPR007138">
    <property type="entry name" value="ABM_dom"/>
</dbReference>
<dbReference type="InterPro" id="IPR011008">
    <property type="entry name" value="Dimeric_a/b-barrel"/>
</dbReference>
<feature type="domain" description="ABM" evidence="1">
    <location>
        <begin position="9"/>
        <end position="99"/>
    </location>
</feature>
<dbReference type="RefSeq" id="WP_388103713.1">
    <property type="nucleotide sequence ID" value="NZ_JBIAHM010000002.1"/>
</dbReference>
<keyword evidence="2" id="KW-0560">Oxidoreductase</keyword>
<keyword evidence="3" id="KW-1185">Reference proteome</keyword>
<dbReference type="Proteomes" id="UP001601303">
    <property type="component" value="Unassembled WGS sequence"/>
</dbReference>
<dbReference type="PANTHER" id="PTHR33336:SF3">
    <property type="entry name" value="ABM DOMAIN-CONTAINING PROTEIN"/>
    <property type="match status" value="1"/>
</dbReference>
<dbReference type="PANTHER" id="PTHR33336">
    <property type="entry name" value="QUINOL MONOOXYGENASE YGIN-RELATED"/>
    <property type="match status" value="1"/>
</dbReference>
<accession>A0ABW6M0P1</accession>
<evidence type="ECO:0000259" key="1">
    <source>
        <dbReference type="PROSITE" id="PS51725"/>
    </source>
</evidence>
<comment type="caution">
    <text evidence="2">The sequence shown here is derived from an EMBL/GenBank/DDBJ whole genome shotgun (WGS) entry which is preliminary data.</text>
</comment>
<dbReference type="EC" id="1.-.-.-" evidence="2"/>
<name>A0ABW6M0P1_9ACTN</name>